<protein>
    <submittedName>
        <fullName evidence="12">DgyrCDS12710</fullName>
    </submittedName>
</protein>
<evidence type="ECO:0000256" key="2">
    <source>
        <dbReference type="ARBA" id="ARBA00009283"/>
    </source>
</evidence>
<keyword evidence="13" id="KW-1185">Reference proteome</keyword>
<evidence type="ECO:0000256" key="5">
    <source>
        <dbReference type="ARBA" id="ARBA00022989"/>
    </source>
</evidence>
<dbReference type="EMBL" id="CAJFCJ010000021">
    <property type="protein sequence ID" value="CAD5124427.1"/>
    <property type="molecule type" value="Genomic_DNA"/>
</dbReference>
<keyword evidence="9" id="KW-0547">Nucleotide-binding</keyword>
<evidence type="ECO:0000256" key="8">
    <source>
        <dbReference type="PIRSR" id="PIRSR600407-1"/>
    </source>
</evidence>
<comment type="subcellular location">
    <subcellularLocation>
        <location evidence="1">Endomembrane system</location>
        <topology evidence="1">Multi-pass membrane protein</topology>
    </subcellularLocation>
</comment>
<name>A0A7I8W7A5_9ANNE</name>
<dbReference type="PANTHER" id="PTHR11782:SF121">
    <property type="entry name" value="NUCLEOSIDE-DIPHOSPHATASE MIG-23"/>
    <property type="match status" value="1"/>
</dbReference>
<dbReference type="GO" id="GO:0017111">
    <property type="term" value="F:ribonucleoside triphosphate phosphatase activity"/>
    <property type="evidence" value="ECO:0007669"/>
    <property type="project" value="TreeGrafter"/>
</dbReference>
<dbReference type="Proteomes" id="UP000549394">
    <property type="component" value="Unassembled WGS sequence"/>
</dbReference>
<keyword evidence="6 11" id="KW-0472">Membrane</keyword>
<evidence type="ECO:0000256" key="9">
    <source>
        <dbReference type="PIRSR" id="PIRSR600407-2"/>
    </source>
</evidence>
<dbReference type="InterPro" id="IPR000407">
    <property type="entry name" value="GDA1_CD39_NTPase"/>
</dbReference>
<comment type="caution">
    <text evidence="12">The sequence shown here is derived from an EMBL/GenBank/DDBJ whole genome shotgun (WGS) entry which is preliminary data.</text>
</comment>
<keyword evidence="5 11" id="KW-1133">Transmembrane helix</keyword>
<keyword evidence="4 10" id="KW-0378">Hydrolase</keyword>
<dbReference type="GO" id="GO:0005794">
    <property type="term" value="C:Golgi apparatus"/>
    <property type="evidence" value="ECO:0007669"/>
    <property type="project" value="TreeGrafter"/>
</dbReference>
<evidence type="ECO:0000256" key="6">
    <source>
        <dbReference type="ARBA" id="ARBA00023136"/>
    </source>
</evidence>
<dbReference type="CDD" id="cd24045">
    <property type="entry name" value="ASKHA_NBD_NTPDase4-like"/>
    <property type="match status" value="1"/>
</dbReference>
<evidence type="ECO:0000256" key="3">
    <source>
        <dbReference type="ARBA" id="ARBA00022692"/>
    </source>
</evidence>
<feature type="transmembrane region" description="Helical" evidence="11">
    <location>
        <begin position="507"/>
        <end position="526"/>
    </location>
</feature>
<dbReference type="FunFam" id="3.30.420.40:FF:000057">
    <property type="entry name" value="Ectonucleoside triphosphate diphosphohydrolase 4"/>
    <property type="match status" value="1"/>
</dbReference>
<accession>A0A7I8W7A5</accession>
<dbReference type="GO" id="GO:0045134">
    <property type="term" value="F:UDP phosphatase activity"/>
    <property type="evidence" value="ECO:0007669"/>
    <property type="project" value="TreeGrafter"/>
</dbReference>
<evidence type="ECO:0000256" key="7">
    <source>
        <dbReference type="ARBA" id="ARBA00023180"/>
    </source>
</evidence>
<dbReference type="PANTHER" id="PTHR11782">
    <property type="entry name" value="ADENOSINE/GUANOSINE DIPHOSPHATASE"/>
    <property type="match status" value="1"/>
</dbReference>
<dbReference type="Pfam" id="PF01150">
    <property type="entry name" value="GDA1_CD39"/>
    <property type="match status" value="1"/>
</dbReference>
<dbReference type="Gene3D" id="3.30.420.40">
    <property type="match status" value="1"/>
</dbReference>
<feature type="binding site" evidence="9">
    <location>
        <begin position="233"/>
        <end position="237"/>
    </location>
    <ligand>
        <name>ATP</name>
        <dbReference type="ChEBI" id="CHEBI:30616"/>
    </ligand>
</feature>
<feature type="active site" description="Proton acceptor" evidence="8">
    <location>
        <position position="183"/>
    </location>
</feature>
<evidence type="ECO:0000256" key="4">
    <source>
        <dbReference type="ARBA" id="ARBA00022801"/>
    </source>
</evidence>
<evidence type="ECO:0000256" key="11">
    <source>
        <dbReference type="SAM" id="Phobius"/>
    </source>
</evidence>
<reference evidence="12 13" key="1">
    <citation type="submission" date="2020-08" db="EMBL/GenBank/DDBJ databases">
        <authorList>
            <person name="Hejnol A."/>
        </authorList>
    </citation>
    <scope>NUCLEOTIDE SEQUENCE [LARGE SCALE GENOMIC DNA]</scope>
</reference>
<organism evidence="12 13">
    <name type="scientific">Dimorphilus gyrociliatus</name>
    <dbReference type="NCBI Taxonomy" id="2664684"/>
    <lineage>
        <taxon>Eukaryota</taxon>
        <taxon>Metazoa</taxon>
        <taxon>Spiralia</taxon>
        <taxon>Lophotrochozoa</taxon>
        <taxon>Annelida</taxon>
        <taxon>Polychaeta</taxon>
        <taxon>Polychaeta incertae sedis</taxon>
        <taxon>Dinophilidae</taxon>
        <taxon>Dimorphilus</taxon>
    </lineage>
</organism>
<dbReference type="GO" id="GO:0006256">
    <property type="term" value="P:UDP catabolic process"/>
    <property type="evidence" value="ECO:0007669"/>
    <property type="project" value="TreeGrafter"/>
</dbReference>
<gene>
    <name evidence="12" type="ORF">DGYR_LOCUS11970</name>
</gene>
<evidence type="ECO:0000313" key="12">
    <source>
        <dbReference type="EMBL" id="CAD5124427.1"/>
    </source>
</evidence>
<proteinExistence type="inferred from homology"/>
<dbReference type="GO" id="GO:0046036">
    <property type="term" value="P:CTP metabolic process"/>
    <property type="evidence" value="ECO:0007669"/>
    <property type="project" value="TreeGrafter"/>
</dbReference>
<dbReference type="AlphaFoldDB" id="A0A7I8W7A5"/>
<keyword evidence="9" id="KW-0067">ATP-binding</keyword>
<dbReference type="OrthoDB" id="6372431at2759"/>
<dbReference type="FunFam" id="3.30.420.150:FF:000003">
    <property type="entry name" value="ectonucleoside triphosphate diphosphohydrolase 7"/>
    <property type="match status" value="1"/>
</dbReference>
<dbReference type="GO" id="GO:0004382">
    <property type="term" value="F:GDP phosphatase activity"/>
    <property type="evidence" value="ECO:0007669"/>
    <property type="project" value="TreeGrafter"/>
</dbReference>
<keyword evidence="3 11" id="KW-0812">Transmembrane</keyword>
<dbReference type="GO" id="GO:0016020">
    <property type="term" value="C:membrane"/>
    <property type="evidence" value="ECO:0007669"/>
    <property type="project" value="TreeGrafter"/>
</dbReference>
<dbReference type="PROSITE" id="PS01238">
    <property type="entry name" value="GDA1_CD39_NTPASE"/>
    <property type="match status" value="1"/>
</dbReference>
<sequence>MAIHQILLIYETSFLWRAIKNADREALELKPAKRLSVAVATDLQDDSLHYGIVIDCGSSGSRVYVYYWPRHDPSSEDLLQIKHVIDKDLKPVIKKVTPGISSFGDKPAEASDHLKPLLSYAASYVPQHKHKETPLYIMATAGMRMLNEKQQASILDDLRVDVPLEFQFLFHSNHVEVISGKQEGVFAWIALNFALGKLDHSIGDDPLVAVESSSKTGKLHVRKRTVGVLDMGGGSLQVAFEVPQFIKFQTREELPKSLMAEINLGCTTGDVKHTYRVYVTTYLGFGANAARKTYEEAMFLKNKHLSTVFDPCLPVSMKQNISGLLFIGSGKYEECYENVKILINETAPCPKKPCAINGTFQPNIAFKNSEFYGFSEFYYTMEDVLRMGGRYLYSSFSRTASDYCGTSYEVLSDLFKKNRYPKADENRLKFQCFKSAWVAAVLHNGLGFPKDYKSLTSLQSLGNQEIHWTLGALLFKTRFYPLRDKDSIGSATKLSSVRSWLPLTTHAHYIIAGCVLIVGMSIVVYLRSIVPRRVEKNFSYA</sequence>
<evidence type="ECO:0000313" key="13">
    <source>
        <dbReference type="Proteomes" id="UP000549394"/>
    </source>
</evidence>
<dbReference type="Gene3D" id="3.30.420.150">
    <property type="entry name" value="Exopolyphosphatase. Domain 2"/>
    <property type="match status" value="1"/>
</dbReference>
<evidence type="ECO:0000256" key="1">
    <source>
        <dbReference type="ARBA" id="ARBA00004127"/>
    </source>
</evidence>
<dbReference type="GO" id="GO:0005524">
    <property type="term" value="F:ATP binding"/>
    <property type="evidence" value="ECO:0007669"/>
    <property type="project" value="UniProtKB-KW"/>
</dbReference>
<comment type="similarity">
    <text evidence="2 10">Belongs to the GDA1/CD39 NTPase family.</text>
</comment>
<keyword evidence="7" id="KW-0325">Glycoprotein</keyword>
<evidence type="ECO:0000256" key="10">
    <source>
        <dbReference type="RuleBase" id="RU003833"/>
    </source>
</evidence>